<dbReference type="EMBL" id="WHLY01000002">
    <property type="protein sequence ID" value="MPR34324.1"/>
    <property type="molecule type" value="Genomic_DNA"/>
</dbReference>
<reference evidence="1 2" key="1">
    <citation type="submission" date="2019-10" db="EMBL/GenBank/DDBJ databases">
        <title>Draft Genome Sequence of Cytophagaceae sp. SJW1-29.</title>
        <authorList>
            <person name="Choi A."/>
        </authorList>
    </citation>
    <scope>NUCLEOTIDE SEQUENCE [LARGE SCALE GENOMIC DNA]</scope>
    <source>
        <strain evidence="1 2">SJW1-29</strain>
    </source>
</reference>
<keyword evidence="2" id="KW-1185">Reference proteome</keyword>
<name>A0A7C9F984_9BACT</name>
<dbReference type="RefSeq" id="WP_152760439.1">
    <property type="nucleotide sequence ID" value="NZ_WHLY01000002.1"/>
</dbReference>
<comment type="caution">
    <text evidence="1">The sequence shown here is derived from an EMBL/GenBank/DDBJ whole genome shotgun (WGS) entry which is preliminary data.</text>
</comment>
<evidence type="ECO:0008006" key="3">
    <source>
        <dbReference type="Google" id="ProtNLM"/>
    </source>
</evidence>
<dbReference type="AlphaFoldDB" id="A0A7C9F984"/>
<organism evidence="1 2">
    <name type="scientific">Salmonirosea aquatica</name>
    <dbReference type="NCBI Taxonomy" id="2654236"/>
    <lineage>
        <taxon>Bacteria</taxon>
        <taxon>Pseudomonadati</taxon>
        <taxon>Bacteroidota</taxon>
        <taxon>Cytophagia</taxon>
        <taxon>Cytophagales</taxon>
        <taxon>Spirosomataceae</taxon>
        <taxon>Salmonirosea</taxon>
    </lineage>
</organism>
<proteinExistence type="predicted"/>
<protein>
    <recommendedName>
        <fullName evidence="3">Lipocalin-like domain-containing protein</fullName>
    </recommendedName>
</protein>
<dbReference type="Proteomes" id="UP000479293">
    <property type="component" value="Unassembled WGS sequence"/>
</dbReference>
<evidence type="ECO:0000313" key="1">
    <source>
        <dbReference type="EMBL" id="MPR34324.1"/>
    </source>
</evidence>
<sequence length="144" mass="15970">MKNLQKYFVLTMAAAALMLTSCEKHDSVNAIDTQLTGTWKLDAIIYGLSQIRVEGDSLPYTETLTYQAGGDYTISRDGKLVEAGEAYTGKNTSGLAADKAIFYKKDNTYQTYEITENRLSMYQRADQGSVIADGSTYEYVRVGQ</sequence>
<dbReference type="PROSITE" id="PS51257">
    <property type="entry name" value="PROKAR_LIPOPROTEIN"/>
    <property type="match status" value="1"/>
</dbReference>
<evidence type="ECO:0000313" key="2">
    <source>
        <dbReference type="Proteomes" id="UP000479293"/>
    </source>
</evidence>
<gene>
    <name evidence="1" type="ORF">GBK04_13395</name>
</gene>
<accession>A0A7C9F984</accession>